<comment type="caution">
    <text evidence="2">The sequence shown here is derived from an EMBL/GenBank/DDBJ whole genome shotgun (WGS) entry which is preliminary data.</text>
</comment>
<feature type="compositionally biased region" description="Basic and acidic residues" evidence="1">
    <location>
        <begin position="11"/>
        <end position="32"/>
    </location>
</feature>
<evidence type="ECO:0000313" key="2">
    <source>
        <dbReference type="EMBL" id="RRT78530.1"/>
    </source>
</evidence>
<dbReference type="AlphaFoldDB" id="A0A427AQN7"/>
<dbReference type="EMBL" id="AMZH03001652">
    <property type="protein sequence ID" value="RRT78530.1"/>
    <property type="molecule type" value="Genomic_DNA"/>
</dbReference>
<name>A0A427AQN7_ENSVE</name>
<evidence type="ECO:0000313" key="3">
    <source>
        <dbReference type="Proteomes" id="UP000287651"/>
    </source>
</evidence>
<protein>
    <submittedName>
        <fullName evidence="2">Uncharacterized protein</fullName>
    </submittedName>
</protein>
<feature type="region of interest" description="Disordered" evidence="1">
    <location>
        <begin position="1"/>
        <end position="37"/>
    </location>
</feature>
<organism evidence="2 3">
    <name type="scientific">Ensete ventricosum</name>
    <name type="common">Abyssinian banana</name>
    <name type="synonym">Musa ensete</name>
    <dbReference type="NCBI Taxonomy" id="4639"/>
    <lineage>
        <taxon>Eukaryota</taxon>
        <taxon>Viridiplantae</taxon>
        <taxon>Streptophyta</taxon>
        <taxon>Embryophyta</taxon>
        <taxon>Tracheophyta</taxon>
        <taxon>Spermatophyta</taxon>
        <taxon>Magnoliopsida</taxon>
        <taxon>Liliopsida</taxon>
        <taxon>Zingiberales</taxon>
        <taxon>Musaceae</taxon>
        <taxon>Ensete</taxon>
    </lineage>
</organism>
<reference evidence="2 3" key="1">
    <citation type="journal article" date="2014" name="Agronomy (Basel)">
        <title>A Draft Genome Sequence for Ensete ventricosum, the Drought-Tolerant Tree Against Hunger.</title>
        <authorList>
            <person name="Harrison J."/>
            <person name="Moore K.A."/>
            <person name="Paszkiewicz K."/>
            <person name="Jones T."/>
            <person name="Grant M."/>
            <person name="Ambacheew D."/>
            <person name="Muzemil S."/>
            <person name="Studholme D.J."/>
        </authorList>
    </citation>
    <scope>NUCLEOTIDE SEQUENCE [LARGE SCALE GENOMIC DNA]</scope>
</reference>
<feature type="region of interest" description="Disordered" evidence="1">
    <location>
        <begin position="50"/>
        <end position="90"/>
    </location>
</feature>
<gene>
    <name evidence="2" type="ORF">B296_00013149</name>
</gene>
<evidence type="ECO:0000256" key="1">
    <source>
        <dbReference type="SAM" id="MobiDB-lite"/>
    </source>
</evidence>
<proteinExistence type="predicted"/>
<feature type="compositionally biased region" description="Basic and acidic residues" evidence="1">
    <location>
        <begin position="50"/>
        <end position="70"/>
    </location>
</feature>
<dbReference type="Proteomes" id="UP000287651">
    <property type="component" value="Unassembled WGS sequence"/>
</dbReference>
<accession>A0A427AQN7</accession>
<feature type="compositionally biased region" description="Basic residues" evidence="1">
    <location>
        <begin position="1"/>
        <end position="10"/>
    </location>
</feature>
<sequence>MFLSRYHKQRTRSDLDQRTKETHHSGRDDIELTRAVQGDQPRMPYLRFENDLQRRSIHRSEQPDNRRKEIVIPIGGTSSESPCSRAIIPR</sequence>